<evidence type="ECO:0000313" key="11">
    <source>
        <dbReference type="Proteomes" id="UP000245216"/>
    </source>
</evidence>
<dbReference type="GO" id="GO:0005886">
    <property type="term" value="C:plasma membrane"/>
    <property type="evidence" value="ECO:0007669"/>
    <property type="project" value="UniProtKB-SubCell"/>
</dbReference>
<dbReference type="Proteomes" id="UP001211866">
    <property type="component" value="Chromosome"/>
</dbReference>
<dbReference type="Pfam" id="PF09335">
    <property type="entry name" value="VTT_dom"/>
    <property type="match status" value="1"/>
</dbReference>
<feature type="transmembrane region" description="Helical" evidence="7">
    <location>
        <begin position="38"/>
        <end position="58"/>
    </location>
</feature>
<evidence type="ECO:0000256" key="7">
    <source>
        <dbReference type="RuleBase" id="RU367016"/>
    </source>
</evidence>
<dbReference type="RefSeq" id="WP_042488913.1">
    <property type="nucleotide sequence ID" value="NZ_CAXOJJ010000002.1"/>
</dbReference>
<accession>A0A0S2JUM0</accession>
<evidence type="ECO:0000313" key="9">
    <source>
        <dbReference type="EMBL" id="PWE13174.1"/>
    </source>
</evidence>
<protein>
    <submittedName>
        <fullName evidence="9">DedA family protein</fullName>
    </submittedName>
</protein>
<dbReference type="AlphaFoldDB" id="A0A0M9IFE6"/>
<dbReference type="KEGG" id="afa:UZ73_16235"/>
<reference evidence="10 12" key="3">
    <citation type="submission" date="2022-05" db="EMBL/GenBank/DDBJ databases">
        <title>Complete sequence of strain NY11312.</title>
        <authorList>
            <person name="Zhou D."/>
        </authorList>
    </citation>
    <scope>NUCLEOTIDE SEQUENCE [LARGE SCALE GENOMIC DNA]</scope>
    <source>
        <strain evidence="10 12">NY11312</strain>
    </source>
</reference>
<dbReference type="PANTHER" id="PTHR30353:SF15">
    <property type="entry name" value="INNER MEMBRANE PROTEIN YABI"/>
    <property type="match status" value="1"/>
</dbReference>
<dbReference type="EMBL" id="CP096916">
    <property type="protein sequence ID" value="WBM39654.1"/>
    <property type="molecule type" value="Genomic_DNA"/>
</dbReference>
<dbReference type="EMBL" id="QEXO01000004">
    <property type="protein sequence ID" value="PWE13174.1"/>
    <property type="molecule type" value="Genomic_DNA"/>
</dbReference>
<evidence type="ECO:0000259" key="8">
    <source>
        <dbReference type="Pfam" id="PF09335"/>
    </source>
</evidence>
<comment type="similarity">
    <text evidence="2 7">Belongs to the DedA family.</text>
</comment>
<keyword evidence="5 7" id="KW-1133">Transmembrane helix</keyword>
<keyword evidence="4 7" id="KW-0812">Transmembrane</keyword>
<feature type="domain" description="VTT" evidence="8">
    <location>
        <begin position="43"/>
        <end position="167"/>
    </location>
</feature>
<evidence type="ECO:0000313" key="10">
    <source>
        <dbReference type="EMBL" id="WBM39654.1"/>
    </source>
</evidence>
<dbReference type="STRING" id="511.UZ73_16235"/>
<keyword evidence="3 7" id="KW-1003">Cell membrane</keyword>
<organism evidence="9 11">
    <name type="scientific">Alcaligenes faecalis</name>
    <dbReference type="NCBI Taxonomy" id="511"/>
    <lineage>
        <taxon>Bacteria</taxon>
        <taxon>Pseudomonadati</taxon>
        <taxon>Pseudomonadota</taxon>
        <taxon>Betaproteobacteria</taxon>
        <taxon>Burkholderiales</taxon>
        <taxon>Alcaligenaceae</taxon>
        <taxon>Alcaligenes</taxon>
    </lineage>
</organism>
<sequence>MLSTLSNFAEQATALISAHPQWVAPAVFALCLVESLPFLALIIPGTAILLSVGALVGAGEMDLLPVWLAVTLGAGIGNAISFFLGQRYGGNLFHFEWARKRLHLYAKAQAFFARWGWFSIVACRFVGPLRSTVPLIAGTCAMSPLSFHISSWASAALWASVLLLPGWFSFQP</sequence>
<dbReference type="Proteomes" id="UP000245216">
    <property type="component" value="Unassembled WGS sequence"/>
</dbReference>
<evidence type="ECO:0000256" key="4">
    <source>
        <dbReference type="ARBA" id="ARBA00022692"/>
    </source>
</evidence>
<evidence type="ECO:0000256" key="6">
    <source>
        <dbReference type="ARBA" id="ARBA00023136"/>
    </source>
</evidence>
<feature type="transmembrane region" description="Helical" evidence="7">
    <location>
        <begin position="64"/>
        <end position="84"/>
    </location>
</feature>
<dbReference type="InterPro" id="IPR032816">
    <property type="entry name" value="VTT_dom"/>
</dbReference>
<dbReference type="OrthoDB" id="9780918at2"/>
<dbReference type="InterPro" id="IPR032818">
    <property type="entry name" value="DedA-like"/>
</dbReference>
<evidence type="ECO:0000256" key="2">
    <source>
        <dbReference type="ARBA" id="ARBA00010792"/>
    </source>
</evidence>
<dbReference type="PANTHER" id="PTHR30353">
    <property type="entry name" value="INNER MEMBRANE PROTEIN DEDA-RELATED"/>
    <property type="match status" value="1"/>
</dbReference>
<evidence type="ECO:0000313" key="12">
    <source>
        <dbReference type="Proteomes" id="UP001211866"/>
    </source>
</evidence>
<dbReference type="GeneID" id="29369891"/>
<name>A0A0M9IFE6_ALCFA</name>
<comment type="caution">
    <text evidence="7">Lacks conserved residue(s) required for the propagation of feature annotation.</text>
</comment>
<evidence type="ECO:0000256" key="5">
    <source>
        <dbReference type="ARBA" id="ARBA00022989"/>
    </source>
</evidence>
<reference evidence="9 11" key="2">
    <citation type="submission" date="2018-05" db="EMBL/GenBank/DDBJ databases">
        <authorList>
            <person name="Lanie J.A."/>
            <person name="Ng W.-L."/>
            <person name="Kazmierczak K.M."/>
            <person name="Andrzejewski T.M."/>
            <person name="Davidsen T.M."/>
            <person name="Wayne K.J."/>
            <person name="Tettelin H."/>
            <person name="Glass J.I."/>
            <person name="Rusch D."/>
            <person name="Podicherti R."/>
            <person name="Tsui H.-C.T."/>
            <person name="Winkler M.E."/>
        </authorList>
    </citation>
    <scope>NUCLEOTIDE SEQUENCE [LARGE SCALE GENOMIC DNA]</scope>
    <source>
        <strain evidence="9 11">YBY</strain>
    </source>
</reference>
<reference evidence="9 11" key="1">
    <citation type="submission" date="2018-05" db="EMBL/GenBank/DDBJ databases">
        <title>Genome Sequence of an Efficient Indole-Degrading Bacterium, Alcaligenes sp.YBY.</title>
        <authorList>
            <person name="Yang B."/>
        </authorList>
    </citation>
    <scope>NUCLEOTIDE SEQUENCE [LARGE SCALE GENOMIC DNA]</scope>
    <source>
        <strain evidence="9 11">YBY</strain>
    </source>
</reference>
<evidence type="ECO:0000256" key="3">
    <source>
        <dbReference type="ARBA" id="ARBA00022475"/>
    </source>
</evidence>
<feature type="transmembrane region" description="Helical" evidence="7">
    <location>
        <begin position="147"/>
        <end position="170"/>
    </location>
</feature>
<evidence type="ECO:0000256" key="1">
    <source>
        <dbReference type="ARBA" id="ARBA00004651"/>
    </source>
</evidence>
<comment type="subcellular location">
    <subcellularLocation>
        <location evidence="1 7">Cell membrane</location>
        <topology evidence="1 7">Multi-pass membrane protein</topology>
    </subcellularLocation>
</comment>
<accession>A0A0M9IFE6</accession>
<gene>
    <name evidence="9" type="ORF">DF183_15190</name>
    <name evidence="10" type="ORF">M2J83_07545</name>
</gene>
<keyword evidence="12" id="KW-1185">Reference proteome</keyword>
<proteinExistence type="inferred from homology"/>
<keyword evidence="6 7" id="KW-0472">Membrane</keyword>